<dbReference type="EMBL" id="CP058561">
    <property type="protein sequence ID" value="QUH27769.1"/>
    <property type="molecule type" value="Genomic_DNA"/>
</dbReference>
<dbReference type="PANTHER" id="PTHR43415:SF3">
    <property type="entry name" value="GNAT-FAMILY ACETYLTRANSFERASE"/>
    <property type="match status" value="1"/>
</dbReference>
<dbReference type="PANTHER" id="PTHR43415">
    <property type="entry name" value="SPERMIDINE N(1)-ACETYLTRANSFERASE"/>
    <property type="match status" value="1"/>
</dbReference>
<dbReference type="PROSITE" id="PS51186">
    <property type="entry name" value="GNAT"/>
    <property type="match status" value="1"/>
</dbReference>
<dbReference type="InterPro" id="IPR016181">
    <property type="entry name" value="Acyl_CoA_acyltransferase"/>
</dbReference>
<dbReference type="RefSeq" id="WP_212692084.1">
    <property type="nucleotide sequence ID" value="NZ_CP058561.1"/>
</dbReference>
<dbReference type="KEGG" id="vgu:HYG85_02095"/>
<dbReference type="Pfam" id="PF00583">
    <property type="entry name" value="Acetyltransf_1"/>
    <property type="match status" value="1"/>
</dbReference>
<dbReference type="GO" id="GO:0016747">
    <property type="term" value="F:acyltransferase activity, transferring groups other than amino-acyl groups"/>
    <property type="evidence" value="ECO:0007669"/>
    <property type="project" value="InterPro"/>
</dbReference>
<keyword evidence="3" id="KW-1185">Reference proteome</keyword>
<organism evidence="2 3">
    <name type="scientific">Vallitalea guaymasensis</name>
    <dbReference type="NCBI Taxonomy" id="1185412"/>
    <lineage>
        <taxon>Bacteria</taxon>
        <taxon>Bacillati</taxon>
        <taxon>Bacillota</taxon>
        <taxon>Clostridia</taxon>
        <taxon>Lachnospirales</taxon>
        <taxon>Vallitaleaceae</taxon>
        <taxon>Vallitalea</taxon>
    </lineage>
</organism>
<dbReference type="Gene3D" id="3.40.630.30">
    <property type="match status" value="1"/>
</dbReference>
<evidence type="ECO:0000313" key="3">
    <source>
        <dbReference type="Proteomes" id="UP000677305"/>
    </source>
</evidence>
<dbReference type="InterPro" id="IPR000182">
    <property type="entry name" value="GNAT_dom"/>
</dbReference>
<accession>A0A8J8M7F0</accession>
<feature type="domain" description="N-acetyltransferase" evidence="1">
    <location>
        <begin position="3"/>
        <end position="172"/>
    </location>
</feature>
<name>A0A8J8M7F0_9FIRM</name>
<evidence type="ECO:0000313" key="2">
    <source>
        <dbReference type="EMBL" id="QUH27769.1"/>
    </source>
</evidence>
<proteinExistence type="predicted"/>
<sequence length="172" mass="20332">MKITFEEIDKKQIEPFEYIAKWSNDPEIKYFIGANLTEGEMPDREPKELLKNAGGNDKHIYLIKDGTKPIGDLSIMIDPPHVKKKEKNTGWISICIGEKEYRGKGVALKAMDFLEEECRKLGMKRIELGVFEYNKRARAFYEKIGYEEFARVKNFVYYEGKWREDIRMEKYL</sequence>
<protein>
    <submittedName>
        <fullName evidence="2">GNAT family N-acetyltransferase</fullName>
    </submittedName>
</protein>
<dbReference type="Proteomes" id="UP000677305">
    <property type="component" value="Chromosome"/>
</dbReference>
<gene>
    <name evidence="2" type="ORF">HYG85_02095</name>
</gene>
<dbReference type="CDD" id="cd04301">
    <property type="entry name" value="NAT_SF"/>
    <property type="match status" value="1"/>
</dbReference>
<dbReference type="AlphaFoldDB" id="A0A8J8M7F0"/>
<evidence type="ECO:0000259" key="1">
    <source>
        <dbReference type="PROSITE" id="PS51186"/>
    </source>
</evidence>
<reference evidence="2 3" key="1">
    <citation type="submission" date="2020-07" db="EMBL/GenBank/DDBJ databases">
        <title>Vallitalea guaymasensis genome.</title>
        <authorList>
            <person name="Postec A."/>
        </authorList>
    </citation>
    <scope>NUCLEOTIDE SEQUENCE [LARGE SCALE GENOMIC DNA]</scope>
    <source>
        <strain evidence="2 3">Ra1766G1</strain>
    </source>
</reference>
<dbReference type="SUPFAM" id="SSF55729">
    <property type="entry name" value="Acyl-CoA N-acyltransferases (Nat)"/>
    <property type="match status" value="1"/>
</dbReference>